<feature type="transmembrane region" description="Helical" evidence="1">
    <location>
        <begin position="6"/>
        <end position="28"/>
    </location>
</feature>
<dbReference type="Proteomes" id="UP000228689">
    <property type="component" value="Unassembled WGS sequence"/>
</dbReference>
<sequence>MLNDSGFSKIITIIIVILVLVIAGLWFVSQYWQLESAVEQVPLAAQEESTGPVLPTIFTFNPEGWQINQYDLNTLEEAEVFSAEEKQLYNILTKQSNQPTVLITTQYDATIKNSAQTLLLVNALTSQSKEVFTLPNAEAGDGVVRYLASAQYNFDQSKIAYATILTDGQKNTGLEVWEYDLVKDLHILISKIGGGTMDTVDIVGYSSDEDYLVVYQYSNDGSMIDLGQVKMINLETKEVDSNIWQQAIARYFDLDDQQKVINTIGQPVMSPNGEAMVFTVPYDYYAQQYPDYFDKASRDELVIYHLSTHELEQVYLYNGESNDLNQSVVSYGYWRERDYYFPTIDSLNKYSLQSDRVQMVMAWPVDLVSESGSINLLLNIDNNSLLFTVPERIGVYYLDLAMGQTSIFSFGQGGSKLYYYINQK</sequence>
<dbReference type="EMBL" id="PFMC01000056">
    <property type="protein sequence ID" value="PIY94835.1"/>
    <property type="molecule type" value="Genomic_DNA"/>
</dbReference>
<proteinExistence type="predicted"/>
<protein>
    <submittedName>
        <fullName evidence="2">Uncharacterized protein</fullName>
    </submittedName>
</protein>
<comment type="caution">
    <text evidence="2">The sequence shown here is derived from an EMBL/GenBank/DDBJ whole genome shotgun (WGS) entry which is preliminary data.</text>
</comment>
<evidence type="ECO:0000313" key="3">
    <source>
        <dbReference type="Proteomes" id="UP000228689"/>
    </source>
</evidence>
<keyword evidence="1" id="KW-0472">Membrane</keyword>
<accession>A0A2M7RDM5</accession>
<dbReference type="AlphaFoldDB" id="A0A2M7RDM5"/>
<dbReference type="SUPFAM" id="SSF82171">
    <property type="entry name" value="DPP6 N-terminal domain-like"/>
    <property type="match status" value="1"/>
</dbReference>
<gene>
    <name evidence="2" type="ORF">COY67_02060</name>
</gene>
<keyword evidence="1" id="KW-0812">Transmembrane</keyword>
<evidence type="ECO:0000313" key="2">
    <source>
        <dbReference type="EMBL" id="PIY94835.1"/>
    </source>
</evidence>
<evidence type="ECO:0000256" key="1">
    <source>
        <dbReference type="SAM" id="Phobius"/>
    </source>
</evidence>
<name>A0A2M7RDM5_9BACT</name>
<reference evidence="3" key="1">
    <citation type="submission" date="2017-09" db="EMBL/GenBank/DDBJ databases">
        <title>Depth-based differentiation of microbial function through sediment-hosted aquifers and enrichment of novel symbionts in the deep terrestrial subsurface.</title>
        <authorList>
            <person name="Probst A.J."/>
            <person name="Ladd B."/>
            <person name="Jarett J.K."/>
            <person name="Geller-Mcgrath D.E."/>
            <person name="Sieber C.M.K."/>
            <person name="Emerson J.B."/>
            <person name="Anantharaman K."/>
            <person name="Thomas B.C."/>
            <person name="Malmstrom R."/>
            <person name="Stieglmeier M."/>
            <person name="Klingl A."/>
            <person name="Woyke T."/>
            <person name="Ryan C.M."/>
            <person name="Banfield J.F."/>
        </authorList>
    </citation>
    <scope>NUCLEOTIDE SEQUENCE [LARGE SCALE GENOMIC DNA]</scope>
</reference>
<organism evidence="2 3">
    <name type="scientific">Candidatus Komeilibacteria bacterium CG_4_10_14_0_8_um_filter_37_78</name>
    <dbReference type="NCBI Taxonomy" id="1974471"/>
    <lineage>
        <taxon>Bacteria</taxon>
        <taxon>Candidatus Komeiliibacteriota</taxon>
    </lineage>
</organism>
<keyword evidence="1" id="KW-1133">Transmembrane helix</keyword>